<dbReference type="Proteomes" id="UP000027222">
    <property type="component" value="Unassembled WGS sequence"/>
</dbReference>
<evidence type="ECO:0000256" key="3">
    <source>
        <dbReference type="ARBA" id="ARBA00022833"/>
    </source>
</evidence>
<dbReference type="OrthoDB" id="341421at2759"/>
<dbReference type="HOGENOM" id="CLU_1845258_0_0_1"/>
<keyword evidence="2 4" id="KW-0863">Zinc-finger</keyword>
<dbReference type="Gene3D" id="6.10.140.2220">
    <property type="match status" value="1"/>
</dbReference>
<evidence type="ECO:0000256" key="2">
    <source>
        <dbReference type="ARBA" id="ARBA00022771"/>
    </source>
</evidence>
<gene>
    <name evidence="7" type="ORF">GALMADRAFT_1313297</name>
</gene>
<organism evidence="7 8">
    <name type="scientific">Galerina marginata (strain CBS 339.88)</name>
    <dbReference type="NCBI Taxonomy" id="685588"/>
    <lineage>
        <taxon>Eukaryota</taxon>
        <taxon>Fungi</taxon>
        <taxon>Dikarya</taxon>
        <taxon>Basidiomycota</taxon>
        <taxon>Agaricomycotina</taxon>
        <taxon>Agaricomycetes</taxon>
        <taxon>Agaricomycetidae</taxon>
        <taxon>Agaricales</taxon>
        <taxon>Agaricineae</taxon>
        <taxon>Strophariaceae</taxon>
        <taxon>Galerina</taxon>
    </lineage>
</organism>
<proteinExistence type="predicted"/>
<accession>A0A067T7I4</accession>
<evidence type="ECO:0000256" key="4">
    <source>
        <dbReference type="PROSITE-ProRule" id="PRU00134"/>
    </source>
</evidence>
<evidence type="ECO:0000256" key="1">
    <source>
        <dbReference type="ARBA" id="ARBA00022723"/>
    </source>
</evidence>
<feature type="region of interest" description="Disordered" evidence="5">
    <location>
        <begin position="101"/>
        <end position="139"/>
    </location>
</feature>
<evidence type="ECO:0000313" key="7">
    <source>
        <dbReference type="EMBL" id="KDR78327.1"/>
    </source>
</evidence>
<name>A0A067T7I4_GALM3</name>
<dbReference type="PROSITE" id="PS50865">
    <property type="entry name" value="ZF_MYND_2"/>
    <property type="match status" value="1"/>
</dbReference>
<evidence type="ECO:0000259" key="6">
    <source>
        <dbReference type="PROSITE" id="PS50865"/>
    </source>
</evidence>
<dbReference type="AlphaFoldDB" id="A0A067T7I4"/>
<evidence type="ECO:0000313" key="8">
    <source>
        <dbReference type="Proteomes" id="UP000027222"/>
    </source>
</evidence>
<sequence length="139" mass="16273">MSRNLIPWQHTPGQTRAANLEHLLKFKHVWTAYEQFRDETGLQRPNSRSCATCNKKFAQRTRLKQCSGHCPKDKKPVYCSRKCQKERWPKHRQWCKVETVGSDSEWTTDSEREVWEHSDGEGPPSPPDIPEGYKVHVTI</sequence>
<keyword evidence="3" id="KW-0862">Zinc</keyword>
<keyword evidence="8" id="KW-1185">Reference proteome</keyword>
<evidence type="ECO:0000256" key="5">
    <source>
        <dbReference type="SAM" id="MobiDB-lite"/>
    </source>
</evidence>
<dbReference type="Pfam" id="PF01753">
    <property type="entry name" value="zf-MYND"/>
    <property type="match status" value="1"/>
</dbReference>
<keyword evidence="1" id="KW-0479">Metal-binding</keyword>
<reference evidence="8" key="1">
    <citation type="journal article" date="2014" name="Proc. Natl. Acad. Sci. U.S.A.">
        <title>Extensive sampling of basidiomycete genomes demonstrates inadequacy of the white-rot/brown-rot paradigm for wood decay fungi.</title>
        <authorList>
            <person name="Riley R."/>
            <person name="Salamov A.A."/>
            <person name="Brown D.W."/>
            <person name="Nagy L.G."/>
            <person name="Floudas D."/>
            <person name="Held B.W."/>
            <person name="Levasseur A."/>
            <person name="Lombard V."/>
            <person name="Morin E."/>
            <person name="Otillar R."/>
            <person name="Lindquist E.A."/>
            <person name="Sun H."/>
            <person name="LaButti K.M."/>
            <person name="Schmutz J."/>
            <person name="Jabbour D."/>
            <person name="Luo H."/>
            <person name="Baker S.E."/>
            <person name="Pisabarro A.G."/>
            <person name="Walton J.D."/>
            <person name="Blanchette R.A."/>
            <person name="Henrissat B."/>
            <person name="Martin F."/>
            <person name="Cullen D."/>
            <person name="Hibbett D.S."/>
            <person name="Grigoriev I.V."/>
        </authorList>
    </citation>
    <scope>NUCLEOTIDE SEQUENCE [LARGE SCALE GENOMIC DNA]</scope>
    <source>
        <strain evidence="8">CBS 339.88</strain>
    </source>
</reference>
<dbReference type="GO" id="GO:0008270">
    <property type="term" value="F:zinc ion binding"/>
    <property type="evidence" value="ECO:0007669"/>
    <property type="project" value="UniProtKB-KW"/>
</dbReference>
<dbReference type="InterPro" id="IPR002893">
    <property type="entry name" value="Znf_MYND"/>
</dbReference>
<dbReference type="SUPFAM" id="SSF144232">
    <property type="entry name" value="HIT/MYND zinc finger-like"/>
    <property type="match status" value="1"/>
</dbReference>
<protein>
    <recommendedName>
        <fullName evidence="6">MYND-type domain-containing protein</fullName>
    </recommendedName>
</protein>
<dbReference type="EMBL" id="KL142375">
    <property type="protein sequence ID" value="KDR78327.1"/>
    <property type="molecule type" value="Genomic_DNA"/>
</dbReference>
<feature type="domain" description="MYND-type" evidence="6">
    <location>
        <begin position="50"/>
        <end position="95"/>
    </location>
</feature>
<feature type="compositionally biased region" description="Basic and acidic residues" evidence="5">
    <location>
        <begin position="109"/>
        <end position="120"/>
    </location>
</feature>